<evidence type="ECO:0000313" key="2">
    <source>
        <dbReference type="Proteomes" id="UP000092634"/>
    </source>
</evidence>
<sequence>MRTANNSSHFFYQFSEEIMSQSEMTKLAMAFGILYGVYKFVPNQLAKAAALGVAGVIIGKRVPVLKDVL</sequence>
<accession>A0A1E8PPN8</accession>
<organism evidence="1 2">
    <name type="scientific">Janthinobacterium lividum</name>
    <dbReference type="NCBI Taxonomy" id="29581"/>
    <lineage>
        <taxon>Bacteria</taxon>
        <taxon>Pseudomonadati</taxon>
        <taxon>Pseudomonadota</taxon>
        <taxon>Betaproteobacteria</taxon>
        <taxon>Burkholderiales</taxon>
        <taxon>Oxalobacteraceae</taxon>
        <taxon>Janthinobacterium</taxon>
    </lineage>
</organism>
<comment type="caution">
    <text evidence="1">The sequence shown here is derived from an EMBL/GenBank/DDBJ whole genome shotgun (WGS) entry which is preliminary data.</text>
</comment>
<proteinExistence type="predicted"/>
<dbReference type="AlphaFoldDB" id="A0A1E8PPN8"/>
<dbReference type="Proteomes" id="UP000092634">
    <property type="component" value="Unassembled WGS sequence"/>
</dbReference>
<name>A0A1E8PPN8_9BURK</name>
<reference evidence="1 2" key="1">
    <citation type="submission" date="2016-10" db="EMBL/GenBank/DDBJ databases">
        <title>Updated version of Genome Assembly of Janthinobacterium lividum ERGS5:01.</title>
        <authorList>
            <person name="Kumar R."/>
            <person name="Acharya V."/>
            <person name="Singh D."/>
        </authorList>
    </citation>
    <scope>NUCLEOTIDE SEQUENCE [LARGE SCALE GENOMIC DNA]</scope>
    <source>
        <strain evidence="1 2">ERGS5:01</strain>
    </source>
</reference>
<gene>
    <name evidence="1" type="ORF">BA896_023305</name>
</gene>
<dbReference type="EMBL" id="MAQB02000003">
    <property type="protein sequence ID" value="OFJ47589.1"/>
    <property type="molecule type" value="Genomic_DNA"/>
</dbReference>
<evidence type="ECO:0000313" key="1">
    <source>
        <dbReference type="EMBL" id="OFJ47589.1"/>
    </source>
</evidence>
<protein>
    <submittedName>
        <fullName evidence="1">Uncharacterized protein</fullName>
    </submittedName>
</protein>